<evidence type="ECO:0000256" key="1">
    <source>
        <dbReference type="ARBA" id="ARBA00012513"/>
    </source>
</evidence>
<evidence type="ECO:0000256" key="2">
    <source>
        <dbReference type="ARBA" id="ARBA00022527"/>
    </source>
</evidence>
<evidence type="ECO:0000256" key="5">
    <source>
        <dbReference type="ARBA" id="ARBA00022777"/>
    </source>
</evidence>
<reference evidence="13" key="1">
    <citation type="submission" date="2025-08" db="UniProtKB">
        <authorList>
            <consortium name="RefSeq"/>
        </authorList>
    </citation>
    <scope>IDENTIFICATION</scope>
    <source>
        <tissue evidence="13">Liver</tissue>
    </source>
</reference>
<dbReference type="InterPro" id="IPR011009">
    <property type="entry name" value="Kinase-like_dom_sf"/>
</dbReference>
<accession>A0ABM2WB37</accession>
<evidence type="ECO:0000256" key="7">
    <source>
        <dbReference type="ARBA" id="ARBA00047899"/>
    </source>
</evidence>
<dbReference type="Pfam" id="PF00069">
    <property type="entry name" value="Pkinase"/>
    <property type="match status" value="1"/>
</dbReference>
<dbReference type="Proteomes" id="UP000886700">
    <property type="component" value="Unplaced"/>
</dbReference>
<protein>
    <recommendedName>
        <fullName evidence="1">non-specific serine/threonine protein kinase</fullName>
        <ecNumber evidence="1">2.7.11.1</ecNumber>
    </recommendedName>
</protein>
<evidence type="ECO:0000256" key="3">
    <source>
        <dbReference type="ARBA" id="ARBA00022679"/>
    </source>
</evidence>
<dbReference type="InterPro" id="IPR008271">
    <property type="entry name" value="Ser/Thr_kinase_AS"/>
</dbReference>
<dbReference type="GeneID" id="121133385"/>
<dbReference type="InterPro" id="IPR000719">
    <property type="entry name" value="Prot_kinase_dom"/>
</dbReference>
<dbReference type="RefSeq" id="XP_040585598.1">
    <property type="nucleotide sequence ID" value="XM_040729664.1"/>
</dbReference>
<dbReference type="EC" id="2.7.11.1" evidence="1"/>
<organism evidence="12 13">
    <name type="scientific">Mesocricetus auratus</name>
    <name type="common">Golden hamster</name>
    <dbReference type="NCBI Taxonomy" id="10036"/>
    <lineage>
        <taxon>Eukaryota</taxon>
        <taxon>Metazoa</taxon>
        <taxon>Chordata</taxon>
        <taxon>Craniata</taxon>
        <taxon>Vertebrata</taxon>
        <taxon>Euteleostomi</taxon>
        <taxon>Mammalia</taxon>
        <taxon>Eutheria</taxon>
        <taxon>Euarchontoglires</taxon>
        <taxon>Glires</taxon>
        <taxon>Rodentia</taxon>
        <taxon>Myomorpha</taxon>
        <taxon>Muroidea</taxon>
        <taxon>Cricetidae</taxon>
        <taxon>Cricetinae</taxon>
        <taxon>Mesocricetus</taxon>
    </lineage>
</organism>
<dbReference type="PANTHER" id="PTHR24346">
    <property type="entry name" value="MAP/MICROTUBULE AFFINITY-REGULATING KINASE"/>
    <property type="match status" value="1"/>
</dbReference>
<sequence length="379" mass="43612">MVGHIEEDIIEKDFIIVRTLGFGSFGEVKLACHLPTNTHVAVKVLEKNHNSVSNIKSEVQILQSLEHRNIVRFFHIIDTLKMTYVVMEYVPGKDLHMLLKNVGYLKEKDARPIFQQIVAAVQFLHKRLITHRDIKLENILIDRGGNIKLCDFGMAIQLKEGQMLKKFCGSLLYMAPEILARKPFDGLAGDMWSLGIVLYVLVTGQYPYFETTAPALYRLITNTKFAIPFHLSKPCYIILAQLLKVETQHRITICQLLERKWLGKIEQHMEASSKEILPRVLETMNTIGYTHEEIVSSLILRQPNNKITATFKILKHKLSCEESHHQNEKPWFIHRPVHALPPLLPLKRRASEPAFPTFQKVGTVTLKEEKRDAEAISWQ</sequence>
<comment type="similarity">
    <text evidence="10">Belongs to the protein kinase superfamily.</text>
</comment>
<evidence type="ECO:0000313" key="12">
    <source>
        <dbReference type="Proteomes" id="UP000886700"/>
    </source>
</evidence>
<evidence type="ECO:0000256" key="8">
    <source>
        <dbReference type="ARBA" id="ARBA00048679"/>
    </source>
</evidence>
<keyword evidence="6 9" id="KW-0067">ATP-binding</keyword>
<comment type="catalytic activity">
    <reaction evidence="8">
        <text>L-seryl-[protein] + ATP = O-phospho-L-seryl-[protein] + ADP + H(+)</text>
        <dbReference type="Rhea" id="RHEA:17989"/>
        <dbReference type="Rhea" id="RHEA-COMP:9863"/>
        <dbReference type="Rhea" id="RHEA-COMP:11604"/>
        <dbReference type="ChEBI" id="CHEBI:15378"/>
        <dbReference type="ChEBI" id="CHEBI:29999"/>
        <dbReference type="ChEBI" id="CHEBI:30616"/>
        <dbReference type="ChEBI" id="CHEBI:83421"/>
        <dbReference type="ChEBI" id="CHEBI:456216"/>
        <dbReference type="EC" id="2.7.11.1"/>
    </reaction>
</comment>
<dbReference type="CDD" id="cd14003">
    <property type="entry name" value="STKc_AMPK-like"/>
    <property type="match status" value="1"/>
</dbReference>
<evidence type="ECO:0000256" key="9">
    <source>
        <dbReference type="PROSITE-ProRule" id="PRU10141"/>
    </source>
</evidence>
<keyword evidence="5" id="KW-0418">Kinase</keyword>
<gene>
    <name evidence="13" type="primary">LOC121133385</name>
</gene>
<keyword evidence="12" id="KW-1185">Reference proteome</keyword>
<feature type="binding site" evidence="9">
    <location>
        <position position="43"/>
    </location>
    <ligand>
        <name>ATP</name>
        <dbReference type="ChEBI" id="CHEBI:30616"/>
    </ligand>
</feature>
<evidence type="ECO:0000259" key="11">
    <source>
        <dbReference type="PROSITE" id="PS50011"/>
    </source>
</evidence>
<feature type="domain" description="Protein kinase" evidence="11">
    <location>
        <begin position="14"/>
        <end position="262"/>
    </location>
</feature>
<dbReference type="PROSITE" id="PS50011">
    <property type="entry name" value="PROTEIN_KINASE_DOM"/>
    <property type="match status" value="1"/>
</dbReference>
<proteinExistence type="inferred from homology"/>
<evidence type="ECO:0000256" key="4">
    <source>
        <dbReference type="ARBA" id="ARBA00022741"/>
    </source>
</evidence>
<dbReference type="InterPro" id="IPR017441">
    <property type="entry name" value="Protein_kinase_ATP_BS"/>
</dbReference>
<dbReference type="PROSITE" id="PS00107">
    <property type="entry name" value="PROTEIN_KINASE_ATP"/>
    <property type="match status" value="1"/>
</dbReference>
<evidence type="ECO:0000256" key="6">
    <source>
        <dbReference type="ARBA" id="ARBA00022840"/>
    </source>
</evidence>
<evidence type="ECO:0000256" key="10">
    <source>
        <dbReference type="RuleBase" id="RU000304"/>
    </source>
</evidence>
<evidence type="ECO:0000313" key="13">
    <source>
        <dbReference type="RefSeq" id="XP_040585598.1"/>
    </source>
</evidence>
<name>A0ABM2WB37_MESAU</name>
<keyword evidence="4 9" id="KW-0547">Nucleotide-binding</keyword>
<keyword evidence="2 10" id="KW-0723">Serine/threonine-protein kinase</keyword>
<comment type="catalytic activity">
    <reaction evidence="7">
        <text>L-threonyl-[protein] + ATP = O-phospho-L-threonyl-[protein] + ADP + H(+)</text>
        <dbReference type="Rhea" id="RHEA:46608"/>
        <dbReference type="Rhea" id="RHEA-COMP:11060"/>
        <dbReference type="Rhea" id="RHEA-COMP:11605"/>
        <dbReference type="ChEBI" id="CHEBI:15378"/>
        <dbReference type="ChEBI" id="CHEBI:30013"/>
        <dbReference type="ChEBI" id="CHEBI:30616"/>
        <dbReference type="ChEBI" id="CHEBI:61977"/>
        <dbReference type="ChEBI" id="CHEBI:456216"/>
        <dbReference type="EC" id="2.7.11.1"/>
    </reaction>
</comment>
<dbReference type="SMART" id="SM00220">
    <property type="entry name" value="S_TKc"/>
    <property type="match status" value="1"/>
</dbReference>
<dbReference type="SUPFAM" id="SSF56112">
    <property type="entry name" value="Protein kinase-like (PK-like)"/>
    <property type="match status" value="1"/>
</dbReference>
<dbReference type="Gene3D" id="1.10.510.10">
    <property type="entry name" value="Transferase(Phosphotransferase) domain 1"/>
    <property type="match status" value="1"/>
</dbReference>
<dbReference type="PROSITE" id="PS00108">
    <property type="entry name" value="PROTEIN_KINASE_ST"/>
    <property type="match status" value="1"/>
</dbReference>
<dbReference type="PANTHER" id="PTHR24346:SF85">
    <property type="entry name" value="RIKEN CDNA 1810024B03 GENE"/>
    <property type="match status" value="1"/>
</dbReference>
<keyword evidence="3" id="KW-0808">Transferase</keyword>